<feature type="transmembrane region" description="Helical" evidence="10">
    <location>
        <begin position="103"/>
        <end position="124"/>
    </location>
</feature>
<comment type="caution">
    <text evidence="13">The sequence shown here is derived from an EMBL/GenBank/DDBJ whole genome shotgun (WGS) entry which is preliminary data.</text>
</comment>
<dbReference type="GO" id="GO:0032259">
    <property type="term" value="P:methylation"/>
    <property type="evidence" value="ECO:0007669"/>
    <property type="project" value="UniProtKB-KW"/>
</dbReference>
<keyword evidence="9" id="KW-0489">Methyltransferase</keyword>
<evidence type="ECO:0000313" key="13">
    <source>
        <dbReference type="EMBL" id="TGG93793.1"/>
    </source>
</evidence>
<evidence type="ECO:0000256" key="3">
    <source>
        <dbReference type="ARBA" id="ARBA00022475"/>
    </source>
</evidence>
<keyword evidence="6 10" id="KW-1133">Transmembrane helix</keyword>
<dbReference type="EC" id="2.1.1.-" evidence="9"/>
<organism evidence="13 14">
    <name type="scientific">Aphanocapsa feldmannii 277cV</name>
    <dbReference type="NCBI Taxonomy" id="2507553"/>
    <lineage>
        <taxon>Bacteria</taxon>
        <taxon>Bacillati</taxon>
        <taxon>Cyanobacteriota</taxon>
        <taxon>Cyanophyceae</taxon>
        <taxon>Oscillatoriophycideae</taxon>
        <taxon>Chroococcales</taxon>
        <taxon>Microcystaceae</taxon>
        <taxon>Aphanocapsa</taxon>
    </lineage>
</organism>
<feature type="transmembrane region" description="Helical" evidence="10">
    <location>
        <begin position="210"/>
        <end position="230"/>
    </location>
</feature>
<dbReference type="InterPro" id="IPR014032">
    <property type="entry name" value="Peptidase_A24A_bac"/>
</dbReference>
<evidence type="ECO:0000259" key="12">
    <source>
        <dbReference type="Pfam" id="PF06750"/>
    </source>
</evidence>
<dbReference type="EMBL" id="SRMO01000050">
    <property type="protein sequence ID" value="TGG93793.1"/>
    <property type="molecule type" value="Genomic_DNA"/>
</dbReference>
<gene>
    <name evidence="13" type="ORF">ERJ67_03380</name>
</gene>
<keyword evidence="3" id="KW-1003">Cell membrane</keyword>
<dbReference type="InterPro" id="IPR050882">
    <property type="entry name" value="Prepilin_peptidase/N-MTase"/>
</dbReference>
<dbReference type="GO" id="GO:0004190">
    <property type="term" value="F:aspartic-type endopeptidase activity"/>
    <property type="evidence" value="ECO:0007669"/>
    <property type="project" value="UniProtKB-EC"/>
</dbReference>
<comment type="catalytic activity">
    <reaction evidence="9">
        <text>Typically cleaves a -Gly-|-Phe- bond to release an N-terminal, basic peptide of 5-8 residues from type IV prepilin, and then N-methylates the new N-terminal amino group, the methyl donor being S-adenosyl-L-methionine.</text>
        <dbReference type="EC" id="3.4.23.43"/>
    </reaction>
</comment>
<evidence type="ECO:0000256" key="10">
    <source>
        <dbReference type="SAM" id="Phobius"/>
    </source>
</evidence>
<dbReference type="Proteomes" id="UP000317990">
    <property type="component" value="Unassembled WGS sequence"/>
</dbReference>
<dbReference type="PRINTS" id="PR00864">
    <property type="entry name" value="PREPILNPTASE"/>
</dbReference>
<dbReference type="GO" id="GO:0008168">
    <property type="term" value="F:methyltransferase activity"/>
    <property type="evidence" value="ECO:0007669"/>
    <property type="project" value="UniProtKB-KW"/>
</dbReference>
<comment type="subcellular location">
    <subcellularLocation>
        <location evidence="1">Cell inner membrane</location>
        <topology evidence="1">Multi-pass membrane protein</topology>
    </subcellularLocation>
    <subcellularLocation>
        <location evidence="9">Cell membrane</location>
        <topology evidence="9">Multi-pass membrane protein</topology>
    </subcellularLocation>
</comment>
<feature type="transmembrane region" description="Helical" evidence="10">
    <location>
        <begin position="136"/>
        <end position="153"/>
    </location>
</feature>
<dbReference type="EC" id="3.4.23.43" evidence="9"/>
<accession>A0A524RPQ0</accession>
<comment type="function">
    <text evidence="9">Plays an essential role in type IV pili and type II pseudopili formation by proteolytically removing the leader sequence from substrate proteins and subsequently monomethylating the alpha-amino group of the newly exposed N-terminal phenylalanine.</text>
</comment>
<dbReference type="GO" id="GO:0006465">
    <property type="term" value="P:signal peptide processing"/>
    <property type="evidence" value="ECO:0007669"/>
    <property type="project" value="TreeGrafter"/>
</dbReference>
<evidence type="ECO:0000259" key="11">
    <source>
        <dbReference type="Pfam" id="PF01478"/>
    </source>
</evidence>
<dbReference type="Pfam" id="PF01478">
    <property type="entry name" value="Peptidase_A24"/>
    <property type="match status" value="1"/>
</dbReference>
<keyword evidence="5 9" id="KW-0812">Transmembrane</keyword>
<evidence type="ECO:0000256" key="5">
    <source>
        <dbReference type="ARBA" id="ARBA00022692"/>
    </source>
</evidence>
<evidence type="ECO:0000256" key="2">
    <source>
        <dbReference type="ARBA" id="ARBA00005801"/>
    </source>
</evidence>
<feature type="domain" description="Prepilin peptidase A24 N-terminal" evidence="12">
    <location>
        <begin position="16"/>
        <end position="94"/>
    </location>
</feature>
<keyword evidence="9" id="KW-0511">Multifunctional enzyme</keyword>
<evidence type="ECO:0000256" key="4">
    <source>
        <dbReference type="ARBA" id="ARBA00022519"/>
    </source>
</evidence>
<comment type="similarity">
    <text evidence="2 8">Belongs to the peptidase A24 family.</text>
</comment>
<name>A0A524RPQ0_9CHRO</name>
<protein>
    <recommendedName>
        <fullName evidence="9">Prepilin leader peptidase/N-methyltransferase</fullName>
        <ecNumber evidence="9">2.1.1.-</ecNumber>
        <ecNumber evidence="9">3.4.23.43</ecNumber>
    </recommendedName>
</protein>
<dbReference type="GO" id="GO:0005886">
    <property type="term" value="C:plasma membrane"/>
    <property type="evidence" value="ECO:0007669"/>
    <property type="project" value="UniProtKB-SubCell"/>
</dbReference>
<evidence type="ECO:0000256" key="9">
    <source>
        <dbReference type="RuleBase" id="RU003794"/>
    </source>
</evidence>
<keyword evidence="9" id="KW-0645">Protease</keyword>
<evidence type="ECO:0000313" key="14">
    <source>
        <dbReference type="Proteomes" id="UP000317990"/>
    </source>
</evidence>
<evidence type="ECO:0000256" key="6">
    <source>
        <dbReference type="ARBA" id="ARBA00022989"/>
    </source>
</evidence>
<dbReference type="AlphaFoldDB" id="A0A524RPQ0"/>
<dbReference type="PANTHER" id="PTHR30487:SF0">
    <property type="entry name" value="PREPILIN LEADER PEPTIDASE_N-METHYLTRANSFERASE-RELATED"/>
    <property type="match status" value="1"/>
</dbReference>
<dbReference type="InterPro" id="IPR010627">
    <property type="entry name" value="Prepilin_pept_A24_N"/>
</dbReference>
<feature type="transmembrane region" description="Helical" evidence="10">
    <location>
        <begin position="6"/>
        <end position="30"/>
    </location>
</feature>
<dbReference type="Pfam" id="PF06750">
    <property type="entry name" value="A24_N_bact"/>
    <property type="match status" value="1"/>
</dbReference>
<feature type="domain" description="Prepilin type IV endopeptidase peptidase" evidence="11">
    <location>
        <begin position="111"/>
        <end position="226"/>
    </location>
</feature>
<feature type="transmembrane region" description="Helical" evidence="10">
    <location>
        <begin position="165"/>
        <end position="190"/>
    </location>
</feature>
<feature type="transmembrane region" description="Helical" evidence="10">
    <location>
        <begin position="242"/>
        <end position="270"/>
    </location>
</feature>
<keyword evidence="7 10" id="KW-0472">Membrane</keyword>
<evidence type="ECO:0000256" key="8">
    <source>
        <dbReference type="RuleBase" id="RU003793"/>
    </source>
</evidence>
<keyword evidence="9" id="KW-0378">Hydrolase</keyword>
<reference evidence="13 14" key="1">
    <citation type="journal article" date="2019" name="mSystems">
        <title>Life at home and on the roam: Genomic adaptions reflect the dual lifestyle of an intracellular, facultative symbiont.</title>
        <authorList>
            <person name="Burgsdorf I."/>
        </authorList>
    </citation>
    <scope>NUCLEOTIDE SEQUENCE [LARGE SCALE GENOMIC DNA]</scope>
    <source>
        <strain evidence="13">277cV</strain>
    </source>
</reference>
<dbReference type="InterPro" id="IPR000045">
    <property type="entry name" value="Prepilin_IV_endopep_pep"/>
</dbReference>
<evidence type="ECO:0000256" key="7">
    <source>
        <dbReference type="ARBA" id="ARBA00023136"/>
    </source>
</evidence>
<dbReference type="PANTHER" id="PTHR30487">
    <property type="entry name" value="TYPE 4 PREPILIN-LIKE PROTEINS LEADER PEPTIDE-PROCESSING ENZYME"/>
    <property type="match status" value="1"/>
</dbReference>
<proteinExistence type="inferred from homology"/>
<keyword evidence="9" id="KW-0808">Transferase</keyword>
<sequence>MAPATDSAPLAVCFALLGACVGSFLNLVAWRLPRRQSVILPGSHCIRCGQGLAWFDNIPLLGWLLLAGRCRYCGAGISSRYPLVELLCAGLWVLQLQTHRGSWAALLAGLLFSGQLLVLTLIDMDTMWLPEPLCRWGLLAGLLLTPILAALEGGDPLRQTMGHGFAALMGLLCLEAVSGLGQLALGVPALGLGDAKLAAMLGAWLGGRGLASAVLLAVFSAALVGVVGRLSGRLAAYQPFPFGPFLALAGMVLWCGGETLANGLLGLVLAGLI</sequence>
<keyword evidence="4" id="KW-0997">Cell inner membrane</keyword>
<evidence type="ECO:0000256" key="1">
    <source>
        <dbReference type="ARBA" id="ARBA00004429"/>
    </source>
</evidence>